<organism evidence="2 3">
    <name type="scientific">Aromatoleum aromaticum (strain DSM 19018 / LMG 30748 / EbN1)</name>
    <name type="common">Azoarcus sp. (strain EbN1)</name>
    <dbReference type="NCBI Taxonomy" id="76114"/>
    <lineage>
        <taxon>Bacteria</taxon>
        <taxon>Pseudomonadati</taxon>
        <taxon>Pseudomonadota</taxon>
        <taxon>Betaproteobacteria</taxon>
        <taxon>Rhodocyclales</taxon>
        <taxon>Rhodocyclaceae</taxon>
        <taxon>Aromatoleum</taxon>
    </lineage>
</organism>
<proteinExistence type="predicted"/>
<feature type="region of interest" description="Disordered" evidence="1">
    <location>
        <begin position="1"/>
        <end position="37"/>
    </location>
</feature>
<evidence type="ECO:0000313" key="3">
    <source>
        <dbReference type="Proteomes" id="UP000006552"/>
    </source>
</evidence>
<dbReference type="AlphaFoldDB" id="Q5P1D4"/>
<keyword evidence="3" id="KW-1185">Reference proteome</keyword>
<feature type="compositionally biased region" description="Pro residues" evidence="1">
    <location>
        <begin position="59"/>
        <end position="68"/>
    </location>
</feature>
<gene>
    <name evidence="2" type="ORF">ebA4852</name>
</gene>
<dbReference type="Proteomes" id="UP000006552">
    <property type="component" value="Chromosome"/>
</dbReference>
<evidence type="ECO:0000256" key="1">
    <source>
        <dbReference type="SAM" id="MobiDB-lite"/>
    </source>
</evidence>
<reference evidence="2 3" key="1">
    <citation type="journal article" date="2005" name="Arch. Microbiol.">
        <title>The genome sequence of an anaerobic aromatic-degrading denitrifying bacterium, strain EbN1.</title>
        <authorList>
            <person name="Rabus R."/>
            <person name="Kube M."/>
            <person name="Heider J."/>
            <person name="Beck A."/>
            <person name="Heitmann K."/>
            <person name="Widdel F."/>
            <person name="Reinhardt R."/>
        </authorList>
    </citation>
    <scope>NUCLEOTIDE SEQUENCE [LARGE SCALE GENOMIC DNA]</scope>
    <source>
        <strain evidence="2 3">EbN1</strain>
    </source>
</reference>
<accession>Q5P1D4</accession>
<dbReference type="KEGG" id="eba:ebA4852"/>
<feature type="region of interest" description="Disordered" evidence="1">
    <location>
        <begin position="57"/>
        <end position="96"/>
    </location>
</feature>
<name>Q5P1D4_AROAE</name>
<protein>
    <submittedName>
        <fullName evidence="2">Uncharacterized protein</fullName>
    </submittedName>
</protein>
<dbReference type="STRING" id="76114.ebA4852"/>
<sequence>MIRPAGERPLPTTRRTGQLPESRCKLDHPGPPLSARRQPLFRFRPDAEATGILFIASPSPLPDEPPQDPCGARNRAKSAHIRPTTYSTGRAVDILK</sequence>
<dbReference type="HOGENOM" id="CLU_2353765_0_0_4"/>
<evidence type="ECO:0000313" key="2">
    <source>
        <dbReference type="EMBL" id="CAI08880.1"/>
    </source>
</evidence>
<dbReference type="EMBL" id="CR555306">
    <property type="protein sequence ID" value="CAI08880.1"/>
    <property type="molecule type" value="Genomic_DNA"/>
</dbReference>